<dbReference type="InterPro" id="IPR036188">
    <property type="entry name" value="FAD/NAD-bd_sf"/>
</dbReference>
<feature type="transmembrane region" description="Helical" evidence="1">
    <location>
        <begin position="375"/>
        <end position="401"/>
    </location>
</feature>
<evidence type="ECO:0000313" key="2">
    <source>
        <dbReference type="EMBL" id="KAK7052376.1"/>
    </source>
</evidence>
<gene>
    <name evidence="2" type="ORF">R3P38DRAFT_3172690</name>
</gene>
<sequence>MIVPDSHDRVPSLKWLQRHGYGYLPDSAPSSNPQNYTNGTLPLDQLKISLDQKLRYTSIIFRLRPEFHDRLPFPPHLKNVKQICTYMDDGSEESIKAGKGMFVLVRADGGHFCAFTGHYGSTRSQPTNITEMKAYVRSFKPKKPIPDWIFGILDMLEDIQDEGSVSALKIPPTTYVQYHRAVNLPSNFVALGDSVITVNPVFGEGAAKALRCALSLHKTLHSALSSGSKDTLQPDFSVNFFAEACNKTDWIWQNTRLTDYGLPTTEPIAGESLSSGAFLRRYGNHMQSLAPKNELAAWVLYTIIAGLGTPIDALHPRLILRHENVSHATYRTTDLHTSALDGGSSPETTTFAVIYELFRGLINGLDAHRDVVFDLFFFMLYWLSVLLAIPIGVYLLLLIGWHLLRRHLLSKTSGVLELPLLARSRSSAQKIPGTAVICGGSIAGLFAARVCHDHFERVLIVEAEPWVASEEGRRVDGWKQTRQRSRVMQFASLHMSQPFVYKGMKYMFPDLDEECRRSDISIMPGDPAFVIAGVPIPTPSPYRESGFPLAIFAGRAGTETLIRRLVLDKTAHPNIEYITGTVTDVLPNPTDHSRLSTVVVRTESGIQEFEAALVAGSIHLRFCCLDIHQPIYFSQTQTAPVPPV</sequence>
<keyword evidence="1" id="KW-1133">Transmembrane helix</keyword>
<dbReference type="SUPFAM" id="SSF51905">
    <property type="entry name" value="FAD/NAD(P)-binding domain"/>
    <property type="match status" value="2"/>
</dbReference>
<dbReference type="AlphaFoldDB" id="A0AAW0DPF4"/>
<keyword evidence="1" id="KW-0472">Membrane</keyword>
<organism evidence="2 3">
    <name type="scientific">Favolaschia claudopus</name>
    <dbReference type="NCBI Taxonomy" id="2862362"/>
    <lineage>
        <taxon>Eukaryota</taxon>
        <taxon>Fungi</taxon>
        <taxon>Dikarya</taxon>
        <taxon>Basidiomycota</taxon>
        <taxon>Agaricomycotina</taxon>
        <taxon>Agaricomycetes</taxon>
        <taxon>Agaricomycetidae</taxon>
        <taxon>Agaricales</taxon>
        <taxon>Marasmiineae</taxon>
        <taxon>Mycenaceae</taxon>
        <taxon>Favolaschia</taxon>
    </lineage>
</organism>
<keyword evidence="3" id="KW-1185">Reference proteome</keyword>
<evidence type="ECO:0000256" key="1">
    <source>
        <dbReference type="SAM" id="Phobius"/>
    </source>
</evidence>
<proteinExistence type="predicted"/>
<accession>A0AAW0DPF4</accession>
<reference evidence="2 3" key="1">
    <citation type="journal article" date="2024" name="J Genomics">
        <title>Draft genome sequencing and assembly of Favolaschia claudopus CIRM-BRFM 2984 isolated from oak limbs.</title>
        <authorList>
            <person name="Navarro D."/>
            <person name="Drula E."/>
            <person name="Chaduli D."/>
            <person name="Cazenave R."/>
            <person name="Ahrendt S."/>
            <person name="Wang J."/>
            <person name="Lipzen A."/>
            <person name="Daum C."/>
            <person name="Barry K."/>
            <person name="Grigoriev I.V."/>
            <person name="Favel A."/>
            <person name="Rosso M.N."/>
            <person name="Martin F."/>
        </authorList>
    </citation>
    <scope>NUCLEOTIDE SEQUENCE [LARGE SCALE GENOMIC DNA]</scope>
    <source>
        <strain evidence="2 3">CIRM-BRFM 2984</strain>
    </source>
</reference>
<comment type="caution">
    <text evidence="2">The sequence shown here is derived from an EMBL/GenBank/DDBJ whole genome shotgun (WGS) entry which is preliminary data.</text>
</comment>
<name>A0AAW0DPF4_9AGAR</name>
<dbReference type="Proteomes" id="UP001362999">
    <property type="component" value="Unassembled WGS sequence"/>
</dbReference>
<keyword evidence="1" id="KW-0812">Transmembrane</keyword>
<protein>
    <recommendedName>
        <fullName evidence="4">FAD/NAD(P)-binding domain-containing protein</fullName>
    </recommendedName>
</protein>
<dbReference type="EMBL" id="JAWWNJ010000007">
    <property type="protein sequence ID" value="KAK7052376.1"/>
    <property type="molecule type" value="Genomic_DNA"/>
</dbReference>
<evidence type="ECO:0000313" key="3">
    <source>
        <dbReference type="Proteomes" id="UP001362999"/>
    </source>
</evidence>
<evidence type="ECO:0008006" key="4">
    <source>
        <dbReference type="Google" id="ProtNLM"/>
    </source>
</evidence>